<dbReference type="AlphaFoldDB" id="A0A016UXV8"/>
<protein>
    <submittedName>
        <fullName evidence="1">Uncharacterized protein</fullName>
    </submittedName>
</protein>
<organism evidence="1 2">
    <name type="scientific">Ancylostoma ceylanicum</name>
    <dbReference type="NCBI Taxonomy" id="53326"/>
    <lineage>
        <taxon>Eukaryota</taxon>
        <taxon>Metazoa</taxon>
        <taxon>Ecdysozoa</taxon>
        <taxon>Nematoda</taxon>
        <taxon>Chromadorea</taxon>
        <taxon>Rhabditida</taxon>
        <taxon>Rhabditina</taxon>
        <taxon>Rhabditomorpha</taxon>
        <taxon>Strongyloidea</taxon>
        <taxon>Ancylostomatidae</taxon>
        <taxon>Ancylostomatinae</taxon>
        <taxon>Ancylostoma</taxon>
    </lineage>
</organism>
<gene>
    <name evidence="1" type="primary">Acey_s0022.g531</name>
    <name evidence="1" type="ORF">Y032_0022g531</name>
</gene>
<dbReference type="EMBL" id="JARK01001358">
    <property type="protein sequence ID" value="EYC20254.1"/>
    <property type="molecule type" value="Genomic_DNA"/>
</dbReference>
<keyword evidence="2" id="KW-1185">Reference proteome</keyword>
<reference evidence="2" key="1">
    <citation type="journal article" date="2015" name="Nat. Genet.">
        <title>The genome and transcriptome of the zoonotic hookworm Ancylostoma ceylanicum identify infection-specific gene families.</title>
        <authorList>
            <person name="Schwarz E.M."/>
            <person name="Hu Y."/>
            <person name="Antoshechkin I."/>
            <person name="Miller M.M."/>
            <person name="Sternberg P.W."/>
            <person name="Aroian R.V."/>
        </authorList>
    </citation>
    <scope>NUCLEOTIDE SEQUENCE</scope>
    <source>
        <strain evidence="2">HY135</strain>
    </source>
</reference>
<name>A0A016UXV8_9BILA</name>
<proteinExistence type="predicted"/>
<comment type="caution">
    <text evidence="1">The sequence shown here is derived from an EMBL/GenBank/DDBJ whole genome shotgun (WGS) entry which is preliminary data.</text>
</comment>
<evidence type="ECO:0000313" key="1">
    <source>
        <dbReference type="EMBL" id="EYC20254.1"/>
    </source>
</evidence>
<dbReference type="Proteomes" id="UP000024635">
    <property type="component" value="Unassembled WGS sequence"/>
</dbReference>
<sequence>MDSAIHSIALQRHLLLIFPPTQRPQLHFPSGSQLEAPFSAESQSFNLFLMGQLSCFCNLDSIKNTKVIFANEIHGNMDQKHHLQSVRETIFIDCAFNSQMIMSNIANAIRNPTIWNNNHRSRT</sequence>
<accession>A0A016UXV8</accession>
<evidence type="ECO:0000313" key="2">
    <source>
        <dbReference type="Proteomes" id="UP000024635"/>
    </source>
</evidence>